<protein>
    <submittedName>
        <fullName evidence="3">Hydantoinase</fullName>
    </submittedName>
</protein>
<dbReference type="eggNOG" id="arCOG01513">
    <property type="taxonomic scope" value="Archaea"/>
</dbReference>
<accession>Q469N8</accession>
<reference evidence="3" key="1">
    <citation type="submission" date="2006-06" db="EMBL/GenBank/DDBJ databases">
        <title>Complete sequence of chromosome 1 of Methanosarcina barkeri str. fusaro.</title>
        <authorList>
            <person name="Copeland A."/>
            <person name="Lucas S."/>
            <person name="Lapidus A."/>
            <person name="Barry K."/>
            <person name="Detter J.C."/>
            <person name="Glavina T."/>
            <person name="Hammon N."/>
            <person name="Israni S."/>
            <person name="Pitluck S."/>
            <person name="Goodwin L.A."/>
            <person name="Saunders E.H."/>
            <person name="Schmutz J."/>
            <person name="Larimer F."/>
            <person name="Land M."/>
            <person name="Anderson I."/>
            <person name="Richardson P."/>
        </authorList>
    </citation>
    <scope>NUCLEOTIDE SEQUENCE</scope>
    <source>
        <strain evidence="3">Fusaro</strain>
    </source>
</reference>
<dbReference type="KEGG" id="mba:Mbar_A2491"/>
<dbReference type="InterPro" id="IPR002821">
    <property type="entry name" value="Hydantoinase_A"/>
</dbReference>
<dbReference type="SUPFAM" id="SSF53067">
    <property type="entry name" value="Actin-like ATPase domain"/>
    <property type="match status" value="1"/>
</dbReference>
<dbReference type="InterPro" id="IPR043129">
    <property type="entry name" value="ATPase_NBD"/>
</dbReference>
<dbReference type="InterPro" id="IPR045079">
    <property type="entry name" value="Oxoprolinase-like"/>
</dbReference>
<proteinExistence type="predicted"/>
<evidence type="ECO:0000259" key="1">
    <source>
        <dbReference type="Pfam" id="PF01968"/>
    </source>
</evidence>
<dbReference type="GO" id="GO:0006749">
    <property type="term" value="P:glutathione metabolic process"/>
    <property type="evidence" value="ECO:0007669"/>
    <property type="project" value="TreeGrafter"/>
</dbReference>
<feature type="domain" description="Hydantoinase A/oxoprolinase" evidence="1">
    <location>
        <begin position="197"/>
        <end position="338"/>
    </location>
</feature>
<organism evidence="3">
    <name type="scientific">Methanosarcina barkeri (strain Fusaro / DSM 804)</name>
    <dbReference type="NCBI Taxonomy" id="269797"/>
    <lineage>
        <taxon>Archaea</taxon>
        <taxon>Methanobacteriati</taxon>
        <taxon>Methanobacteriota</taxon>
        <taxon>Stenosarchaea group</taxon>
        <taxon>Methanomicrobia</taxon>
        <taxon>Methanosarcinales</taxon>
        <taxon>Methanosarcinaceae</taxon>
        <taxon>Methanosarcina</taxon>
    </lineage>
</organism>
<dbReference type="Pfam" id="PF01968">
    <property type="entry name" value="Hydantoinase_A"/>
    <property type="match status" value="1"/>
</dbReference>
<dbReference type="PaxDb" id="269797-Mbar_A2491"/>
<gene>
    <name evidence="3" type="ordered locus">Mbar_A2491</name>
</gene>
<dbReference type="GO" id="GO:0005829">
    <property type="term" value="C:cytosol"/>
    <property type="evidence" value="ECO:0007669"/>
    <property type="project" value="TreeGrafter"/>
</dbReference>
<feature type="domain" description="Hydantoinase/oxoprolinase N-terminal" evidence="2">
    <location>
        <begin position="23"/>
        <end position="177"/>
    </location>
</feature>
<dbReference type="InterPro" id="IPR008040">
    <property type="entry name" value="Hydant_A_N"/>
</dbReference>
<dbReference type="EMBL" id="CP000099">
    <property type="protein sequence ID" value="AAZ71404.1"/>
    <property type="molecule type" value="Genomic_DNA"/>
</dbReference>
<evidence type="ECO:0000259" key="2">
    <source>
        <dbReference type="Pfam" id="PF05378"/>
    </source>
</evidence>
<dbReference type="HOGENOM" id="CLU_014140_1_0_2"/>
<dbReference type="STRING" id="269797.Mbar_A2491"/>
<name>Q469N8_METBF</name>
<evidence type="ECO:0000313" key="3">
    <source>
        <dbReference type="EMBL" id="AAZ71404.1"/>
    </source>
</evidence>
<dbReference type="PANTHER" id="PTHR11365">
    <property type="entry name" value="5-OXOPROLINASE RELATED"/>
    <property type="match status" value="1"/>
</dbReference>
<dbReference type="AlphaFoldDB" id="Q469N8"/>
<sequence>MQTSENKSGDIKMECSSKMAYDLGIDAGGTYTDSVLIRKSDGKVVCSNKALTTYPDPIKGIEKSIDGLDPEKMKLVTVVSVSTTLATNTILEGTGYPVGLILIGNYDVPEDSGIENWIMVKGGHDSNGEEVAALDLPAVEKFVLEIKDRVSAFAVSSYFSVRNPEHELRVKTLIQELTGLPVVCGHELAQSLGAYERGVTAYLNAQLLPVAEGFLKTIVTEIERRGLNPRIAMLRCDGSVVSMQEAMKKPIESVFSGPAASLLGASYLSGHETCAVIDVGGTSTDVSLVHKGLPDLSEAGAVVGGWQTKVRALRMETSAMGGDSHIWVQSGNIHIGPRRVIPLCRAAVLYPDFMSTLKKRWIPDRLKLNEHIQATKFFIRTEQKPVNLNREEKELFALIRDEPRSLKDIYWDRNILPPKRVMDSLIQKRLVQVIGFTPTDALHVLGEYTEWNVEASEIGATLLANFIGIDRTEFCLNVKRLFARNMARDLIAFLMEGVDRTEIEKMLDGNFFARFKVDIPVVLLGGPVRAYVDELKKLIDAEVFAPEYSEVGNAVGALAGKGTKRIEITVRTLYSESKYDLKTKGVFVYTPVGRRHFIIRSEALEFAEAFGRKLILDYMAESGLLPDQVTVNVQKKDIKVHAGEIPIETRFIFEGIANSNVYEKALSGQKKQDEGFTELTRQAHSLDCNSCGELSISENNE</sequence>
<dbReference type="GO" id="GO:0017168">
    <property type="term" value="F:5-oxoprolinase (ATP-hydrolyzing) activity"/>
    <property type="evidence" value="ECO:0007669"/>
    <property type="project" value="TreeGrafter"/>
</dbReference>
<dbReference type="PANTHER" id="PTHR11365:SF2">
    <property type="entry name" value="5-OXOPROLINASE"/>
    <property type="match status" value="1"/>
</dbReference>
<dbReference type="Pfam" id="PF05378">
    <property type="entry name" value="Hydant_A_N"/>
    <property type="match status" value="1"/>
</dbReference>